<evidence type="ECO:0000313" key="2">
    <source>
        <dbReference type="EMBL" id="MAA13102.1"/>
    </source>
</evidence>
<feature type="signal peptide" evidence="1">
    <location>
        <begin position="1"/>
        <end position="31"/>
    </location>
</feature>
<protein>
    <recommendedName>
        <fullName evidence="3">Secreted protein</fullName>
    </recommendedName>
</protein>
<reference evidence="2" key="1">
    <citation type="journal article" date="2017" name="Parasit. Vectors">
        <title>Sialotranscriptomics of Rhipicephalus zambeziensis reveals intricate expression profiles of secretory proteins and suggests tight temporal transcriptional regulation during blood-feeding.</title>
        <authorList>
            <person name="de Castro M.H."/>
            <person name="de Klerk D."/>
            <person name="Pienaar R."/>
            <person name="Rees D.J.G."/>
            <person name="Mans B.J."/>
        </authorList>
    </citation>
    <scope>NUCLEOTIDE SEQUENCE</scope>
    <source>
        <tissue evidence="2">Salivary glands</tissue>
    </source>
</reference>
<proteinExistence type="predicted"/>
<dbReference type="AlphaFoldDB" id="A0A224YH24"/>
<keyword evidence="1" id="KW-0732">Signal</keyword>
<name>A0A224YH24_9ACAR</name>
<evidence type="ECO:0008006" key="3">
    <source>
        <dbReference type="Google" id="ProtNLM"/>
    </source>
</evidence>
<dbReference type="EMBL" id="GFPF01001956">
    <property type="protein sequence ID" value="MAA13102.1"/>
    <property type="molecule type" value="Transcribed_RNA"/>
</dbReference>
<feature type="chain" id="PRO_5012375242" description="Secreted protein" evidence="1">
    <location>
        <begin position="32"/>
        <end position="115"/>
    </location>
</feature>
<evidence type="ECO:0000256" key="1">
    <source>
        <dbReference type="SAM" id="SignalP"/>
    </source>
</evidence>
<sequence length="115" mass="13268">MLMSKVVSLRICSWTLLQIVAIMFHHAGRSAQRRNWKNLLFSELRFILTHVVRGSIKKFAIFMTPRSKQKRLLQNAWVIKCGTETLNCLRETSLLSENWAGPLHDVCSFYLASSS</sequence>
<organism evidence="2">
    <name type="scientific">Rhipicephalus zambeziensis</name>
    <dbReference type="NCBI Taxonomy" id="60191"/>
    <lineage>
        <taxon>Eukaryota</taxon>
        <taxon>Metazoa</taxon>
        <taxon>Ecdysozoa</taxon>
        <taxon>Arthropoda</taxon>
        <taxon>Chelicerata</taxon>
        <taxon>Arachnida</taxon>
        <taxon>Acari</taxon>
        <taxon>Parasitiformes</taxon>
        <taxon>Ixodida</taxon>
        <taxon>Ixodoidea</taxon>
        <taxon>Ixodidae</taxon>
        <taxon>Rhipicephalinae</taxon>
        <taxon>Rhipicephalus</taxon>
        <taxon>Rhipicephalus</taxon>
    </lineage>
</organism>
<accession>A0A224YH24</accession>